<protein>
    <submittedName>
        <fullName evidence="1">Uncharacterized protein</fullName>
    </submittedName>
</protein>
<proteinExistence type="predicted"/>
<dbReference type="EMBL" id="JAVDTS010000011">
    <property type="protein sequence ID" value="MDR6839691.1"/>
    <property type="molecule type" value="Genomic_DNA"/>
</dbReference>
<dbReference type="AlphaFoldDB" id="A0AAJ2BY18"/>
<dbReference type="Proteomes" id="UP001249076">
    <property type="component" value="Unassembled WGS sequence"/>
</dbReference>
<evidence type="ECO:0000313" key="1">
    <source>
        <dbReference type="EMBL" id="MDR6767709.1"/>
    </source>
</evidence>
<comment type="caution">
    <text evidence="1">The sequence shown here is derived from an EMBL/GenBank/DDBJ whole genome shotgun (WGS) entry which is preliminary data.</text>
</comment>
<dbReference type="Proteomes" id="UP001253458">
    <property type="component" value="Unassembled WGS sequence"/>
</dbReference>
<evidence type="ECO:0000313" key="4">
    <source>
        <dbReference type="Proteomes" id="UP001253458"/>
    </source>
</evidence>
<dbReference type="InterPro" id="IPR009679">
    <property type="entry name" value="Phage_186_CII-like"/>
</dbReference>
<sequence>MTIALDALNRAIDALPGGRPVVAVRLNKTIEVLRKELSPASSHKLGADDAIAIARICVEAGSPHAYDYAQAVAAECGGRFEYGEAAPHAANPMERISDLMRETSDVTGTFIEAMADSRISDNELERIEREICEAEAVLSALRQASRRINAAGKPRAAMIDLPVIDRMRAEAPGPVMTA</sequence>
<dbReference type="EMBL" id="JAVDTL010000004">
    <property type="protein sequence ID" value="MDR6767709.1"/>
    <property type="molecule type" value="Genomic_DNA"/>
</dbReference>
<dbReference type="RefSeq" id="WP_310047521.1">
    <property type="nucleotide sequence ID" value="NZ_JAVDTL010000004.1"/>
</dbReference>
<keyword evidence="3" id="KW-1185">Reference proteome</keyword>
<accession>A0AAJ2BY18</accession>
<gene>
    <name evidence="1" type="ORF">J2W88_002990</name>
    <name evidence="2" type="ORF">J2W93_004559</name>
</gene>
<reference evidence="1 3" key="1">
    <citation type="submission" date="2023-07" db="EMBL/GenBank/DDBJ databases">
        <title>Sorghum-associated microbial communities from plants grown in Nebraska, USA.</title>
        <authorList>
            <person name="Schachtman D."/>
        </authorList>
    </citation>
    <scope>NUCLEOTIDE SEQUENCE</scope>
    <source>
        <strain evidence="2 3">BE105</strain>
        <strain evidence="1">BE69</strain>
    </source>
</reference>
<evidence type="ECO:0000313" key="2">
    <source>
        <dbReference type="EMBL" id="MDR6839691.1"/>
    </source>
</evidence>
<dbReference type="GO" id="GO:0003677">
    <property type="term" value="F:DNA binding"/>
    <property type="evidence" value="ECO:0007669"/>
    <property type="project" value="InterPro"/>
</dbReference>
<name>A0AAJ2BY18_ACIDE</name>
<organism evidence="1 4">
    <name type="scientific">Acidovorax delafieldii</name>
    <name type="common">Pseudomonas delafieldii</name>
    <dbReference type="NCBI Taxonomy" id="47920"/>
    <lineage>
        <taxon>Bacteria</taxon>
        <taxon>Pseudomonadati</taxon>
        <taxon>Pseudomonadota</taxon>
        <taxon>Betaproteobacteria</taxon>
        <taxon>Burkholderiales</taxon>
        <taxon>Comamonadaceae</taxon>
        <taxon>Acidovorax</taxon>
    </lineage>
</organism>
<dbReference type="Pfam" id="PF06892">
    <property type="entry name" value="Phage_CP76"/>
    <property type="match status" value="1"/>
</dbReference>
<evidence type="ECO:0000313" key="3">
    <source>
        <dbReference type="Proteomes" id="UP001249076"/>
    </source>
</evidence>